<sequence length="113" mass="12378">MLISATLIPLALAAGSADQLEDARIAYTHCLIRLHNTSVDEQITVPAFKAKIKTACLEERAKYHASVVASERGYGASSAEATEYADEEIADLIDGFNYDFSQNREVKTKLVIE</sequence>
<dbReference type="RefSeq" id="WP_160603739.1">
    <property type="nucleotide sequence ID" value="NZ_WTYX01000001.1"/>
</dbReference>
<dbReference type="Proteomes" id="UP000442714">
    <property type="component" value="Unassembled WGS sequence"/>
</dbReference>
<protein>
    <submittedName>
        <fullName evidence="1">Uncharacterized protein</fullName>
    </submittedName>
</protein>
<reference evidence="1 2" key="1">
    <citation type="submission" date="2019-12" db="EMBL/GenBank/DDBJ databases">
        <title>Genomic-based taxomic classification of the family Erythrobacteraceae.</title>
        <authorList>
            <person name="Xu L."/>
        </authorList>
    </citation>
    <scope>NUCLEOTIDE SEQUENCE [LARGE SCALE GENOMIC DNA]</scope>
    <source>
        <strain evidence="1 2">KCTC 52763</strain>
    </source>
</reference>
<proteinExistence type="predicted"/>
<dbReference type="OrthoDB" id="7594867at2"/>
<organism evidence="1 2">
    <name type="scientific">Pontixanthobacter aquaemixtae</name>
    <dbReference type="NCBI Taxonomy" id="1958940"/>
    <lineage>
        <taxon>Bacteria</taxon>
        <taxon>Pseudomonadati</taxon>
        <taxon>Pseudomonadota</taxon>
        <taxon>Alphaproteobacteria</taxon>
        <taxon>Sphingomonadales</taxon>
        <taxon>Erythrobacteraceae</taxon>
        <taxon>Pontixanthobacter</taxon>
    </lineage>
</organism>
<dbReference type="AlphaFoldDB" id="A0A844ZR17"/>
<dbReference type="EMBL" id="WTYX01000001">
    <property type="protein sequence ID" value="MXO90263.1"/>
    <property type="molecule type" value="Genomic_DNA"/>
</dbReference>
<name>A0A844ZR17_9SPHN</name>
<comment type="caution">
    <text evidence="1">The sequence shown here is derived from an EMBL/GenBank/DDBJ whole genome shotgun (WGS) entry which is preliminary data.</text>
</comment>
<accession>A0A844ZR17</accession>
<keyword evidence="2" id="KW-1185">Reference proteome</keyword>
<evidence type="ECO:0000313" key="2">
    <source>
        <dbReference type="Proteomes" id="UP000442714"/>
    </source>
</evidence>
<gene>
    <name evidence="1" type="ORF">GRI41_05480</name>
</gene>
<evidence type="ECO:0000313" key="1">
    <source>
        <dbReference type="EMBL" id="MXO90263.1"/>
    </source>
</evidence>